<evidence type="ECO:0000313" key="2">
    <source>
        <dbReference type="EMBL" id="CAD8626298.1"/>
    </source>
</evidence>
<evidence type="ECO:0000256" key="1">
    <source>
        <dbReference type="SAM" id="MobiDB-lite"/>
    </source>
</evidence>
<dbReference type="AlphaFoldDB" id="A0A7S0LYJ3"/>
<feature type="region of interest" description="Disordered" evidence="1">
    <location>
        <begin position="46"/>
        <end position="68"/>
    </location>
</feature>
<proteinExistence type="predicted"/>
<feature type="region of interest" description="Disordered" evidence="1">
    <location>
        <begin position="1"/>
        <end position="33"/>
    </location>
</feature>
<reference evidence="2" key="1">
    <citation type="submission" date="2021-01" db="EMBL/GenBank/DDBJ databases">
        <authorList>
            <person name="Corre E."/>
            <person name="Pelletier E."/>
            <person name="Niang G."/>
            <person name="Scheremetjew M."/>
            <person name="Finn R."/>
            <person name="Kale V."/>
            <person name="Holt S."/>
            <person name="Cochrane G."/>
            <person name="Meng A."/>
            <person name="Brown T."/>
            <person name="Cohen L."/>
        </authorList>
    </citation>
    <scope>NUCLEOTIDE SEQUENCE</scope>
    <source>
        <strain evidence="2">CCAP979/52</strain>
    </source>
</reference>
<dbReference type="EMBL" id="HBEZ01007058">
    <property type="protein sequence ID" value="CAD8626298.1"/>
    <property type="molecule type" value="Transcribed_RNA"/>
</dbReference>
<gene>
    <name evidence="2" type="ORF">CCUR1050_LOCUS3976</name>
</gene>
<organism evidence="2">
    <name type="scientific">Cryptomonas curvata</name>
    <dbReference type="NCBI Taxonomy" id="233186"/>
    <lineage>
        <taxon>Eukaryota</taxon>
        <taxon>Cryptophyceae</taxon>
        <taxon>Cryptomonadales</taxon>
        <taxon>Cryptomonadaceae</taxon>
        <taxon>Cryptomonas</taxon>
    </lineage>
</organism>
<protein>
    <submittedName>
        <fullName evidence="2">Uncharacterized protein</fullName>
    </submittedName>
</protein>
<sequence>MVRRRKTHVASEDHENDGEGVQLAETDSSKETPEFLKAYLREQAERDSDLKAKEAEAAKKEAEKRAAAESQQLGVVFIFMRVVLPSDFFSAPRAWLNHRLDELQIVGILPQTLRPTL</sequence>
<feature type="compositionally biased region" description="Basic and acidic residues" evidence="1">
    <location>
        <begin position="46"/>
        <end position="67"/>
    </location>
</feature>
<name>A0A7S0LYJ3_9CRYP</name>
<accession>A0A7S0LYJ3</accession>